<dbReference type="EMBL" id="QUQM01000001">
    <property type="protein sequence ID" value="KAA8650909.1"/>
    <property type="molecule type" value="Genomic_DNA"/>
</dbReference>
<dbReference type="InterPro" id="IPR029063">
    <property type="entry name" value="SAM-dependent_MTases_sf"/>
</dbReference>
<comment type="caution">
    <text evidence="1">The sequence shown here is derived from an EMBL/GenBank/DDBJ whole genome shotgun (WGS) entry which is preliminary data.</text>
</comment>
<protein>
    <recommendedName>
        <fullName evidence="3">O-methyltransferase domain-containing protein</fullName>
    </recommendedName>
</protein>
<dbReference type="Gene3D" id="3.40.50.150">
    <property type="entry name" value="Vaccinia Virus protein VP39"/>
    <property type="match status" value="1"/>
</dbReference>
<dbReference type="GeneID" id="54326301"/>
<gene>
    <name evidence="1" type="ORF">ATNIH1004_003599</name>
</gene>
<evidence type="ECO:0000313" key="1">
    <source>
        <dbReference type="EMBL" id="KAA8650909.1"/>
    </source>
</evidence>
<dbReference type="SUPFAM" id="SSF53335">
    <property type="entry name" value="S-adenosyl-L-methionine-dependent methyltransferases"/>
    <property type="match status" value="1"/>
</dbReference>
<organism evidence="1 2">
    <name type="scientific">Aspergillus tanneri</name>
    <dbReference type="NCBI Taxonomy" id="1220188"/>
    <lineage>
        <taxon>Eukaryota</taxon>
        <taxon>Fungi</taxon>
        <taxon>Dikarya</taxon>
        <taxon>Ascomycota</taxon>
        <taxon>Pezizomycotina</taxon>
        <taxon>Eurotiomycetes</taxon>
        <taxon>Eurotiomycetidae</taxon>
        <taxon>Eurotiales</taxon>
        <taxon>Aspergillaceae</taxon>
        <taxon>Aspergillus</taxon>
        <taxon>Aspergillus subgen. Circumdati</taxon>
    </lineage>
</organism>
<dbReference type="OrthoDB" id="1535081at2759"/>
<dbReference type="RefSeq" id="XP_033430270.1">
    <property type="nucleotide sequence ID" value="XM_033568275.1"/>
</dbReference>
<dbReference type="PANTHER" id="PTHR43712:SF5">
    <property type="entry name" value="O-METHYLTRANSFERASE ASQN-RELATED"/>
    <property type="match status" value="1"/>
</dbReference>
<dbReference type="AlphaFoldDB" id="A0A5M9N1R6"/>
<dbReference type="PANTHER" id="PTHR43712">
    <property type="entry name" value="PUTATIVE (AFU_ORTHOLOGUE AFUA_4G14580)-RELATED"/>
    <property type="match status" value="1"/>
</dbReference>
<reference evidence="1 2" key="1">
    <citation type="submission" date="2019-08" db="EMBL/GenBank/DDBJ databases">
        <title>The genome sequence of a newly discovered highly antifungal drug resistant Aspergillus species, Aspergillus tanneri NIH 1004.</title>
        <authorList>
            <person name="Mounaud S."/>
            <person name="Singh I."/>
            <person name="Joardar V."/>
            <person name="Pakala S."/>
            <person name="Pakala S."/>
            <person name="Venepally P."/>
            <person name="Chung J.K."/>
            <person name="Losada L."/>
            <person name="Nierman W.C."/>
        </authorList>
    </citation>
    <scope>NUCLEOTIDE SEQUENCE [LARGE SCALE GENOMIC DNA]</scope>
    <source>
        <strain evidence="1 2">NIH1004</strain>
    </source>
</reference>
<proteinExistence type="predicted"/>
<evidence type="ECO:0008006" key="3">
    <source>
        <dbReference type="Google" id="ProtNLM"/>
    </source>
</evidence>
<sequence length="92" mass="10786">MAFKTDMPFYQYYQSADRERGMRFDSAMVRYFHSSAQLPIESVFNFDELRYNSIIVDVGGGRGHHSIRIFRQYPSKGEGSYYQDKKVNTPVV</sequence>
<accession>A0A5M9N1R6</accession>
<name>A0A5M9N1R6_9EURO</name>
<dbReference type="Proteomes" id="UP000324241">
    <property type="component" value="Unassembled WGS sequence"/>
</dbReference>
<evidence type="ECO:0000313" key="2">
    <source>
        <dbReference type="Proteomes" id="UP000324241"/>
    </source>
</evidence>